<evidence type="ECO:0000313" key="6">
    <source>
        <dbReference type="Proteomes" id="UP000887565"/>
    </source>
</evidence>
<dbReference type="InterPro" id="IPR012466">
    <property type="entry name" value="NECAP_PHear"/>
</dbReference>
<dbReference type="SUPFAM" id="SSF50729">
    <property type="entry name" value="PH domain-like"/>
    <property type="match status" value="1"/>
</dbReference>
<dbReference type="Pfam" id="PF07933">
    <property type="entry name" value="DUF1681"/>
    <property type="match status" value="1"/>
</dbReference>
<reference evidence="7" key="1">
    <citation type="submission" date="2022-11" db="UniProtKB">
        <authorList>
            <consortium name="WormBaseParasite"/>
        </authorList>
    </citation>
    <scope>IDENTIFICATION</scope>
</reference>
<dbReference type="CDD" id="cd13228">
    <property type="entry name" value="PHear_NECAP"/>
    <property type="match status" value="1"/>
</dbReference>
<keyword evidence="4" id="KW-0653">Protein transport</keyword>
<evidence type="ECO:0000256" key="4">
    <source>
        <dbReference type="ARBA" id="ARBA00022927"/>
    </source>
</evidence>
<accession>A0A915ID26</accession>
<dbReference type="PANTHER" id="PTHR12847:SF9">
    <property type="entry name" value="NECAP-LIKE PROTEIN CG9132"/>
    <property type="match status" value="1"/>
</dbReference>
<organism evidence="6 7">
    <name type="scientific">Romanomermis culicivorax</name>
    <name type="common">Nematode worm</name>
    <dbReference type="NCBI Taxonomy" id="13658"/>
    <lineage>
        <taxon>Eukaryota</taxon>
        <taxon>Metazoa</taxon>
        <taxon>Ecdysozoa</taxon>
        <taxon>Nematoda</taxon>
        <taxon>Enoplea</taxon>
        <taxon>Dorylaimia</taxon>
        <taxon>Mermithida</taxon>
        <taxon>Mermithoidea</taxon>
        <taxon>Mermithidae</taxon>
        <taxon>Romanomermis</taxon>
    </lineage>
</organism>
<dbReference type="PANTHER" id="PTHR12847">
    <property type="entry name" value="ATP-BINDING CASSETTE ABC TRANSPORTER-RELATED"/>
    <property type="match status" value="1"/>
</dbReference>
<dbReference type="GO" id="GO:0030125">
    <property type="term" value="C:clathrin vesicle coat"/>
    <property type="evidence" value="ECO:0007669"/>
    <property type="project" value="TreeGrafter"/>
</dbReference>
<dbReference type="Proteomes" id="UP000887565">
    <property type="component" value="Unplaced"/>
</dbReference>
<keyword evidence="6" id="KW-1185">Reference proteome</keyword>
<protein>
    <submittedName>
        <fullName evidence="7">NECAP PHear domain-containing protein</fullName>
    </submittedName>
</protein>
<comment type="similarity">
    <text evidence="1">Belongs to the NECAP family.</text>
</comment>
<dbReference type="WBParaSite" id="nRc.2.0.1.t11121-RA">
    <property type="protein sequence ID" value="nRc.2.0.1.t11121-RA"/>
    <property type="gene ID" value="nRc.2.0.1.g11121"/>
</dbReference>
<dbReference type="GO" id="GO:0015031">
    <property type="term" value="P:protein transport"/>
    <property type="evidence" value="ECO:0007669"/>
    <property type="project" value="UniProtKB-KW"/>
</dbReference>
<dbReference type="OMA" id="LTTNRGH"/>
<evidence type="ECO:0000256" key="3">
    <source>
        <dbReference type="ARBA" id="ARBA00022583"/>
    </source>
</evidence>
<name>A0A915ID26_ROMCU</name>
<feature type="domain" description="NECAP PHear" evidence="5">
    <location>
        <begin position="7"/>
        <end position="164"/>
    </location>
</feature>
<dbReference type="FunFam" id="2.30.29.30:FF:000064">
    <property type="entry name" value="Adaptin ear-binding coat-associated protein 1"/>
    <property type="match status" value="1"/>
</dbReference>
<sequence>MDSDHGYESILLVKNEVFVYKIPPLGTSRGYKAADWKLDSPDFVVRLKLVSRNGKLDIKLEDKATGEPFAKCPVDKYPGQAVEAVRDSSRYFVLRIADDTGKSAFIGIGFGDRGDSFDLNVALQDFFKNLAKDAKLNEEMLNEAQKPRLDLSFKEGQTITINLGVS</sequence>
<evidence type="ECO:0000313" key="7">
    <source>
        <dbReference type="WBParaSite" id="nRc.2.0.1.t11121-RA"/>
    </source>
</evidence>
<keyword evidence="3" id="KW-0254">Endocytosis</keyword>
<evidence type="ECO:0000256" key="2">
    <source>
        <dbReference type="ARBA" id="ARBA00022448"/>
    </source>
</evidence>
<dbReference type="InterPro" id="IPR011993">
    <property type="entry name" value="PH-like_dom_sf"/>
</dbReference>
<dbReference type="Gene3D" id="2.30.29.30">
    <property type="entry name" value="Pleckstrin-homology domain (PH domain)/Phosphotyrosine-binding domain (PTB)"/>
    <property type="match status" value="1"/>
</dbReference>
<keyword evidence="2" id="KW-0813">Transport</keyword>
<dbReference type="GO" id="GO:0006897">
    <property type="term" value="P:endocytosis"/>
    <property type="evidence" value="ECO:0007669"/>
    <property type="project" value="UniProtKB-KW"/>
</dbReference>
<evidence type="ECO:0000256" key="1">
    <source>
        <dbReference type="ARBA" id="ARBA00007736"/>
    </source>
</evidence>
<evidence type="ECO:0000259" key="5">
    <source>
        <dbReference type="Pfam" id="PF07933"/>
    </source>
</evidence>
<dbReference type="AlphaFoldDB" id="A0A915ID26"/>
<proteinExistence type="inferred from homology"/>